<dbReference type="Proteomes" id="UP000317429">
    <property type="component" value="Chromosome"/>
</dbReference>
<dbReference type="AlphaFoldDB" id="A0A518DGX7"/>
<dbReference type="OrthoDB" id="512336at2"/>
<proteinExistence type="predicted"/>
<name>A0A518DGX7_9BACT</name>
<sequence length="158" mass="17450">MFAKPQQEHAWLDRLVGEWTTSASCQMPDGSSHRSEGRLTCRSLGGLWLIADGAGEDPESGAWSTQMTLGYDPVVGKYVGTFVGSMMTHMFVYSGAVDASGAKLVLDTQGPGFDGVCVATYQDVVEFVGDDHWLLWSQMRGDDGQWNRFMEGHHRRIK</sequence>
<dbReference type="KEGG" id="pnd:Pla175_41440"/>
<organism evidence="1 2">
    <name type="scientific">Pirellulimonas nuda</name>
    <dbReference type="NCBI Taxonomy" id="2528009"/>
    <lineage>
        <taxon>Bacteria</taxon>
        <taxon>Pseudomonadati</taxon>
        <taxon>Planctomycetota</taxon>
        <taxon>Planctomycetia</taxon>
        <taxon>Pirellulales</taxon>
        <taxon>Lacipirellulaceae</taxon>
        <taxon>Pirellulimonas</taxon>
    </lineage>
</organism>
<protein>
    <recommendedName>
        <fullName evidence="3">DUF1579 domain-containing protein</fullName>
    </recommendedName>
</protein>
<dbReference type="RefSeq" id="WP_145289815.1">
    <property type="nucleotide sequence ID" value="NZ_CP036291.1"/>
</dbReference>
<reference evidence="1 2" key="1">
    <citation type="submission" date="2019-02" db="EMBL/GenBank/DDBJ databases">
        <title>Deep-cultivation of Planctomycetes and their phenomic and genomic characterization uncovers novel biology.</title>
        <authorList>
            <person name="Wiegand S."/>
            <person name="Jogler M."/>
            <person name="Boedeker C."/>
            <person name="Pinto D."/>
            <person name="Vollmers J."/>
            <person name="Rivas-Marin E."/>
            <person name="Kohn T."/>
            <person name="Peeters S.H."/>
            <person name="Heuer A."/>
            <person name="Rast P."/>
            <person name="Oberbeckmann S."/>
            <person name="Bunk B."/>
            <person name="Jeske O."/>
            <person name="Meyerdierks A."/>
            <person name="Storesund J.E."/>
            <person name="Kallscheuer N."/>
            <person name="Luecker S."/>
            <person name="Lage O.M."/>
            <person name="Pohl T."/>
            <person name="Merkel B.J."/>
            <person name="Hornburger P."/>
            <person name="Mueller R.-W."/>
            <person name="Bruemmer F."/>
            <person name="Labrenz M."/>
            <person name="Spormann A.M."/>
            <person name="Op den Camp H."/>
            <person name="Overmann J."/>
            <person name="Amann R."/>
            <person name="Jetten M.S.M."/>
            <person name="Mascher T."/>
            <person name="Medema M.H."/>
            <person name="Devos D.P."/>
            <person name="Kaster A.-K."/>
            <person name="Ovreas L."/>
            <person name="Rohde M."/>
            <person name="Galperin M.Y."/>
            <person name="Jogler C."/>
        </authorList>
    </citation>
    <scope>NUCLEOTIDE SEQUENCE [LARGE SCALE GENOMIC DNA]</scope>
    <source>
        <strain evidence="1 2">Pla175</strain>
    </source>
</reference>
<evidence type="ECO:0000313" key="2">
    <source>
        <dbReference type="Proteomes" id="UP000317429"/>
    </source>
</evidence>
<keyword evidence="2" id="KW-1185">Reference proteome</keyword>
<dbReference type="InterPro" id="IPR011473">
    <property type="entry name" value="DUF1579"/>
</dbReference>
<dbReference type="Pfam" id="PF07617">
    <property type="entry name" value="DUF1579"/>
    <property type="match status" value="1"/>
</dbReference>
<dbReference type="EMBL" id="CP036291">
    <property type="protein sequence ID" value="QDU90733.1"/>
    <property type="molecule type" value="Genomic_DNA"/>
</dbReference>
<evidence type="ECO:0000313" key="1">
    <source>
        <dbReference type="EMBL" id="QDU90733.1"/>
    </source>
</evidence>
<accession>A0A518DGX7</accession>
<gene>
    <name evidence="1" type="ORF">Pla175_41440</name>
</gene>
<evidence type="ECO:0008006" key="3">
    <source>
        <dbReference type="Google" id="ProtNLM"/>
    </source>
</evidence>